<keyword evidence="2" id="KW-1185">Reference proteome</keyword>
<dbReference type="SUPFAM" id="SSF53474">
    <property type="entry name" value="alpha/beta-Hydrolases"/>
    <property type="match status" value="1"/>
</dbReference>
<dbReference type="InterPro" id="IPR029058">
    <property type="entry name" value="AB_hydrolase_fold"/>
</dbReference>
<dbReference type="Proteomes" id="UP000295818">
    <property type="component" value="Unassembled WGS sequence"/>
</dbReference>
<evidence type="ECO:0008006" key="3">
    <source>
        <dbReference type="Google" id="ProtNLM"/>
    </source>
</evidence>
<accession>A0ABY2BMK8</accession>
<proteinExistence type="predicted"/>
<name>A0ABY2BMK8_9ACTN</name>
<organism evidence="1 2">
    <name type="scientific">Kribbella orskensis</name>
    <dbReference type="NCBI Taxonomy" id="2512216"/>
    <lineage>
        <taxon>Bacteria</taxon>
        <taxon>Bacillati</taxon>
        <taxon>Actinomycetota</taxon>
        <taxon>Actinomycetes</taxon>
        <taxon>Propionibacteriales</taxon>
        <taxon>Kribbellaceae</taxon>
        <taxon>Kribbella</taxon>
    </lineage>
</organism>
<sequence>MQRQPNTFGWLAKGGIPAEIMDSYLRPIYHSRAIRQDAKRFIAGVHNRYTLAAAKELTEFCKPVLLVRAADDRIFPAELFERLSATLPDARLVTVADSYSFVPEDQPAELAQLIVDFAA</sequence>
<dbReference type="RefSeq" id="WP_132188474.1">
    <property type="nucleotide sequence ID" value="NZ_SLWM01000004.1"/>
</dbReference>
<dbReference type="Gene3D" id="3.40.50.1820">
    <property type="entry name" value="alpha/beta hydrolase"/>
    <property type="match status" value="1"/>
</dbReference>
<reference evidence="1 2" key="1">
    <citation type="journal article" date="2015" name="Stand. Genomic Sci.">
        <title>Genomic Encyclopedia of Bacterial and Archaeal Type Strains, Phase III: the genomes of soil and plant-associated and newly described type strains.</title>
        <authorList>
            <person name="Whitman W.B."/>
            <person name="Woyke T."/>
            <person name="Klenk H.P."/>
            <person name="Zhou Y."/>
            <person name="Lilburn T.G."/>
            <person name="Beck B.J."/>
            <person name="De Vos P."/>
            <person name="Vandamme P."/>
            <person name="Eisen J.A."/>
            <person name="Garrity G."/>
            <person name="Hugenholtz P."/>
            <person name="Kyrpides N.C."/>
        </authorList>
    </citation>
    <scope>NUCLEOTIDE SEQUENCE [LARGE SCALE GENOMIC DNA]</scope>
    <source>
        <strain evidence="1 2">VKM Ac-2538</strain>
    </source>
</reference>
<gene>
    <name evidence="1" type="ORF">EV644_104121</name>
</gene>
<dbReference type="EMBL" id="SLWM01000004">
    <property type="protein sequence ID" value="TCO25617.1"/>
    <property type="molecule type" value="Genomic_DNA"/>
</dbReference>
<comment type="caution">
    <text evidence="1">The sequence shown here is derived from an EMBL/GenBank/DDBJ whole genome shotgun (WGS) entry which is preliminary data.</text>
</comment>
<protein>
    <recommendedName>
        <fullName evidence="3">Alpha/beta hydrolase family protein</fullName>
    </recommendedName>
</protein>
<evidence type="ECO:0000313" key="1">
    <source>
        <dbReference type="EMBL" id="TCO25617.1"/>
    </source>
</evidence>
<evidence type="ECO:0000313" key="2">
    <source>
        <dbReference type="Proteomes" id="UP000295818"/>
    </source>
</evidence>